<organism evidence="1 2">
    <name type="scientific">Actinocorallia herbida</name>
    <dbReference type="NCBI Taxonomy" id="58109"/>
    <lineage>
        <taxon>Bacteria</taxon>
        <taxon>Bacillati</taxon>
        <taxon>Actinomycetota</taxon>
        <taxon>Actinomycetes</taxon>
        <taxon>Streptosporangiales</taxon>
        <taxon>Thermomonosporaceae</taxon>
        <taxon>Actinocorallia</taxon>
    </lineage>
</organism>
<proteinExistence type="predicted"/>
<sequence length="302" mass="33142">MDATPSGMNRRNPFDTSPEAGHLPLCPWRRASHEGDYVAVDHSFQAYEQFTGALSGDPFGTGWLCVFKGPSGSGKTALMHRCASWLRRMGETSGAFQAEIIDFTDQVPPTFEALPVEQRVEFVARRVALRVAEFLGRTVESGPPDLVYAALSDLLLAQDEEDRRLVLVLLPPSELASELQHYRYLGRPGLVFMAEICTDETDAADALTSRYGLRTVPLELRTLDPEDGWKLVRERPPDEGSPKFPRPLVDAYMAAMASRGGSGISIKQLRSVLAGAFDVARARAHTTVSEEDLLDSYLGGVS</sequence>
<dbReference type="AlphaFoldDB" id="A0A3N1DCL0"/>
<evidence type="ECO:0000313" key="2">
    <source>
        <dbReference type="Proteomes" id="UP000272400"/>
    </source>
</evidence>
<dbReference type="SUPFAM" id="SSF52540">
    <property type="entry name" value="P-loop containing nucleoside triphosphate hydrolases"/>
    <property type="match status" value="1"/>
</dbReference>
<comment type="caution">
    <text evidence="1">The sequence shown here is derived from an EMBL/GenBank/DDBJ whole genome shotgun (WGS) entry which is preliminary data.</text>
</comment>
<dbReference type="Proteomes" id="UP000272400">
    <property type="component" value="Unassembled WGS sequence"/>
</dbReference>
<dbReference type="EMBL" id="RJKE01000001">
    <property type="protein sequence ID" value="ROO90868.1"/>
    <property type="molecule type" value="Genomic_DNA"/>
</dbReference>
<protein>
    <recommendedName>
        <fullName evidence="3">AAA ATPase-like protein</fullName>
    </recommendedName>
</protein>
<keyword evidence="2" id="KW-1185">Reference proteome</keyword>
<reference evidence="1 2" key="1">
    <citation type="submission" date="2018-11" db="EMBL/GenBank/DDBJ databases">
        <title>Sequencing the genomes of 1000 actinobacteria strains.</title>
        <authorList>
            <person name="Klenk H.-P."/>
        </authorList>
    </citation>
    <scope>NUCLEOTIDE SEQUENCE [LARGE SCALE GENOMIC DNA]</scope>
    <source>
        <strain evidence="1 2">DSM 44254</strain>
    </source>
</reference>
<dbReference type="OrthoDB" id="4176703at2"/>
<dbReference type="InterPro" id="IPR027417">
    <property type="entry name" value="P-loop_NTPase"/>
</dbReference>
<dbReference type="RefSeq" id="WP_148086282.1">
    <property type="nucleotide sequence ID" value="NZ_RJKE01000001.1"/>
</dbReference>
<accession>A0A3N1DCL0</accession>
<gene>
    <name evidence="1" type="ORF">EDD29_8609</name>
</gene>
<evidence type="ECO:0000313" key="1">
    <source>
        <dbReference type="EMBL" id="ROO90868.1"/>
    </source>
</evidence>
<name>A0A3N1DCL0_9ACTN</name>
<evidence type="ECO:0008006" key="3">
    <source>
        <dbReference type="Google" id="ProtNLM"/>
    </source>
</evidence>